<evidence type="ECO:0000313" key="9">
    <source>
        <dbReference type="Proteomes" id="UP001610861"/>
    </source>
</evidence>
<evidence type="ECO:0000256" key="3">
    <source>
        <dbReference type="ARBA" id="ARBA00003848"/>
    </source>
</evidence>
<comment type="function">
    <text evidence="3">Catalyzes the phosphorylation of hydroxymethylpyrimidine phosphate (HMP-P) to HMP-PP, and of HMP to HMP-P.</text>
</comment>
<comment type="catalytic activity">
    <reaction evidence="1">
        <text>4-amino-5-hydroxymethyl-2-methylpyrimidine + ATP = 4-amino-2-methyl-5-(phosphooxymethyl)pyrimidine + ADP + H(+)</text>
        <dbReference type="Rhea" id="RHEA:23096"/>
        <dbReference type="ChEBI" id="CHEBI:15378"/>
        <dbReference type="ChEBI" id="CHEBI:16892"/>
        <dbReference type="ChEBI" id="CHEBI:30616"/>
        <dbReference type="ChEBI" id="CHEBI:58354"/>
        <dbReference type="ChEBI" id="CHEBI:456216"/>
        <dbReference type="EC" id="2.7.1.49"/>
    </reaction>
</comment>
<sequence length="471" mass="49991">MSVPRVLSIAGTDPTGGAGIHADLKSIGALGGYGMAVVTALVAQNTRGVRSVHVPPAAFLDAQLRAVSDDVDIDAVKIGMLQSRAIAETVGEWLDEVAPPIVVLDPVMVATSGDRLLDIEAEAAVRDLCTRVDLVTPNIPELAVLTGEAPARDWAAALRQARALHDSSGAAVLVKGGHLAGRLCPDAIVDGDGVHEVTGTRVDTRSTHGTGCSLSSAMATLRASGLTWHAALERAKEWLTGALASADVLRVGRGRGPVDHFHELRPVESWTDAAWRRSAEVRTEVDRCDFVRSLADGSLAETRFHDYLAQDALYLRGYSAVLARAADLATAAADRAFWSASAQGALEEEARLHRARIGAAISEPAPATLAYLRHLDAAAARGEYPEIVAAVLPCFWLYSDVGMRLQAHPRPRHPYADWLEAYGDPAFTVATERAIACADAAAAAASVSTRSRMAEAFARSMMHELAFFDAF</sequence>
<evidence type="ECO:0000259" key="6">
    <source>
        <dbReference type="Pfam" id="PF03070"/>
    </source>
</evidence>
<evidence type="ECO:0000256" key="4">
    <source>
        <dbReference type="ARBA" id="ARBA00004769"/>
    </source>
</evidence>
<protein>
    <submittedName>
        <fullName evidence="8">Bifunctional hydroxymethylpyrimidine kinase/phosphomethylpyrimidine kinase</fullName>
        <ecNumber evidence="8">2.7.1.49</ecNumber>
        <ecNumber evidence="8">2.7.4.7</ecNumber>
    </submittedName>
</protein>
<dbReference type="CDD" id="cd19365">
    <property type="entry name" value="TenA_C-like"/>
    <property type="match status" value="1"/>
</dbReference>
<dbReference type="Proteomes" id="UP001610861">
    <property type="component" value="Unassembled WGS sequence"/>
</dbReference>
<dbReference type="InterPro" id="IPR004305">
    <property type="entry name" value="Thiaminase-2/PQQC"/>
</dbReference>
<keyword evidence="8" id="KW-0808">Transferase</keyword>
<keyword evidence="9" id="KW-1185">Reference proteome</keyword>
<keyword evidence="8" id="KW-0418">Kinase</keyword>
<accession>A0ABW7Q3G5</accession>
<dbReference type="NCBIfam" id="TIGR00097">
    <property type="entry name" value="HMP-P_kinase"/>
    <property type="match status" value="1"/>
</dbReference>
<comment type="pathway">
    <text evidence="4">Cofactor biosynthesis; thiamine diphosphate biosynthesis; 4-amino-2-methyl-5-diphosphomethylpyrimidine from 5-amino-1-(5-phospho-D-ribosyl)imidazole: step 3/3.</text>
</comment>
<dbReference type="InterPro" id="IPR004399">
    <property type="entry name" value="HMP/HMP-P_kinase_dom"/>
</dbReference>
<dbReference type="GO" id="GO:0008902">
    <property type="term" value="F:hydroxymethylpyrimidine kinase activity"/>
    <property type="evidence" value="ECO:0007669"/>
    <property type="project" value="UniProtKB-EC"/>
</dbReference>
<dbReference type="PANTHER" id="PTHR20858:SF17">
    <property type="entry name" value="HYDROXYMETHYLPYRIMIDINE_PHOSPHOMETHYLPYRIMIDINE KINASE THI20-RELATED"/>
    <property type="match status" value="1"/>
</dbReference>
<dbReference type="CDD" id="cd01169">
    <property type="entry name" value="HMPP_kinase"/>
    <property type="match status" value="1"/>
</dbReference>
<dbReference type="RefSeq" id="WP_396639211.1">
    <property type="nucleotide sequence ID" value="NZ_JBIQWL010000001.1"/>
</dbReference>
<dbReference type="SUPFAM" id="SSF53613">
    <property type="entry name" value="Ribokinase-like"/>
    <property type="match status" value="1"/>
</dbReference>
<dbReference type="EC" id="2.7.4.7" evidence="8"/>
<dbReference type="SUPFAM" id="SSF48613">
    <property type="entry name" value="Heme oxygenase-like"/>
    <property type="match status" value="1"/>
</dbReference>
<evidence type="ECO:0000313" key="8">
    <source>
        <dbReference type="EMBL" id="MFH8249270.1"/>
    </source>
</evidence>
<dbReference type="PANTHER" id="PTHR20858">
    <property type="entry name" value="PHOSPHOMETHYLPYRIMIDINE KINASE"/>
    <property type="match status" value="1"/>
</dbReference>
<dbReference type="Pfam" id="PF03070">
    <property type="entry name" value="TENA_THI-4"/>
    <property type="match status" value="1"/>
</dbReference>
<gene>
    <name evidence="8" type="primary">thiD</name>
    <name evidence="8" type="ORF">ACH3VR_02735</name>
</gene>
<dbReference type="Gene3D" id="1.20.910.10">
    <property type="entry name" value="Heme oxygenase-like"/>
    <property type="match status" value="1"/>
</dbReference>
<dbReference type="GO" id="GO:0008972">
    <property type="term" value="F:phosphomethylpyrimidine kinase activity"/>
    <property type="evidence" value="ECO:0007669"/>
    <property type="project" value="UniProtKB-EC"/>
</dbReference>
<proteinExistence type="predicted"/>
<keyword evidence="5" id="KW-0784">Thiamine biosynthesis</keyword>
<evidence type="ECO:0000256" key="5">
    <source>
        <dbReference type="ARBA" id="ARBA00022977"/>
    </source>
</evidence>
<dbReference type="InterPro" id="IPR013749">
    <property type="entry name" value="PM/HMP-P_kinase-1"/>
</dbReference>
<dbReference type="InterPro" id="IPR029056">
    <property type="entry name" value="Ribokinase-like"/>
</dbReference>
<organism evidence="8 9">
    <name type="scientific">Microbacterium alkaliflavum</name>
    <dbReference type="NCBI Taxonomy" id="3248839"/>
    <lineage>
        <taxon>Bacteria</taxon>
        <taxon>Bacillati</taxon>
        <taxon>Actinomycetota</taxon>
        <taxon>Actinomycetes</taxon>
        <taxon>Micrococcales</taxon>
        <taxon>Microbacteriaceae</taxon>
        <taxon>Microbacterium</taxon>
    </lineage>
</organism>
<dbReference type="Pfam" id="PF08543">
    <property type="entry name" value="Phos_pyr_kin"/>
    <property type="match status" value="1"/>
</dbReference>
<dbReference type="EC" id="2.7.1.49" evidence="8"/>
<evidence type="ECO:0000256" key="2">
    <source>
        <dbReference type="ARBA" id="ARBA00000565"/>
    </source>
</evidence>
<feature type="domain" description="Thiaminase-2/PQQC" evidence="6">
    <location>
        <begin position="290"/>
        <end position="469"/>
    </location>
</feature>
<evidence type="ECO:0000256" key="1">
    <source>
        <dbReference type="ARBA" id="ARBA00000151"/>
    </source>
</evidence>
<comment type="catalytic activity">
    <reaction evidence="2">
        <text>4-amino-2-methyl-5-(phosphooxymethyl)pyrimidine + ATP = 4-amino-2-methyl-5-(diphosphooxymethyl)pyrimidine + ADP</text>
        <dbReference type="Rhea" id="RHEA:19893"/>
        <dbReference type="ChEBI" id="CHEBI:30616"/>
        <dbReference type="ChEBI" id="CHEBI:57841"/>
        <dbReference type="ChEBI" id="CHEBI:58354"/>
        <dbReference type="ChEBI" id="CHEBI:456216"/>
        <dbReference type="EC" id="2.7.4.7"/>
    </reaction>
</comment>
<comment type="caution">
    <text evidence="8">The sequence shown here is derived from an EMBL/GenBank/DDBJ whole genome shotgun (WGS) entry which is preliminary data.</text>
</comment>
<dbReference type="EMBL" id="JBIQWL010000001">
    <property type="protein sequence ID" value="MFH8249270.1"/>
    <property type="molecule type" value="Genomic_DNA"/>
</dbReference>
<dbReference type="Gene3D" id="3.40.1190.20">
    <property type="match status" value="1"/>
</dbReference>
<name>A0ABW7Q3G5_9MICO</name>
<reference evidence="8 9" key="1">
    <citation type="submission" date="2024-09" db="EMBL/GenBank/DDBJ databases">
        <authorList>
            <person name="Pan X."/>
        </authorList>
    </citation>
    <scope>NUCLEOTIDE SEQUENCE [LARGE SCALE GENOMIC DNA]</scope>
    <source>
        <strain evidence="8 9">B2969</strain>
    </source>
</reference>
<dbReference type="InterPro" id="IPR016084">
    <property type="entry name" value="Haem_Oase-like_multi-hlx"/>
</dbReference>
<feature type="domain" description="Pyridoxamine kinase/Phosphomethylpyrimidine kinase" evidence="7">
    <location>
        <begin position="13"/>
        <end position="259"/>
    </location>
</feature>
<evidence type="ECO:0000259" key="7">
    <source>
        <dbReference type="Pfam" id="PF08543"/>
    </source>
</evidence>